<dbReference type="SMART" id="SM00239">
    <property type="entry name" value="C2"/>
    <property type="match status" value="1"/>
</dbReference>
<gene>
    <name evidence="3" type="ORF">M422DRAFT_36570</name>
</gene>
<proteinExistence type="predicted"/>
<dbReference type="SUPFAM" id="SSF49562">
    <property type="entry name" value="C2 domain (Calcium/lipid-binding domain, CaLB)"/>
    <property type="match status" value="1"/>
</dbReference>
<feature type="compositionally biased region" description="Polar residues" evidence="1">
    <location>
        <begin position="369"/>
        <end position="380"/>
    </location>
</feature>
<dbReference type="InterPro" id="IPR000008">
    <property type="entry name" value="C2_dom"/>
</dbReference>
<evidence type="ECO:0000256" key="1">
    <source>
        <dbReference type="SAM" id="MobiDB-lite"/>
    </source>
</evidence>
<dbReference type="OrthoDB" id="73919at2759"/>
<dbReference type="PROSITE" id="PS50004">
    <property type="entry name" value="C2"/>
    <property type="match status" value="1"/>
</dbReference>
<organism evidence="3 4">
    <name type="scientific">Sphaerobolus stellatus (strain SS14)</name>
    <dbReference type="NCBI Taxonomy" id="990650"/>
    <lineage>
        <taxon>Eukaryota</taxon>
        <taxon>Fungi</taxon>
        <taxon>Dikarya</taxon>
        <taxon>Basidiomycota</taxon>
        <taxon>Agaricomycotina</taxon>
        <taxon>Agaricomycetes</taxon>
        <taxon>Phallomycetidae</taxon>
        <taxon>Geastrales</taxon>
        <taxon>Sphaerobolaceae</taxon>
        <taxon>Sphaerobolus</taxon>
    </lineage>
</organism>
<dbReference type="GO" id="GO:0010628">
    <property type="term" value="P:positive regulation of gene expression"/>
    <property type="evidence" value="ECO:0007669"/>
    <property type="project" value="TreeGrafter"/>
</dbReference>
<dbReference type="Gene3D" id="2.60.40.150">
    <property type="entry name" value="C2 domain"/>
    <property type="match status" value="1"/>
</dbReference>
<dbReference type="HOGENOM" id="CLU_022666_0_1_1"/>
<feature type="region of interest" description="Disordered" evidence="1">
    <location>
        <begin position="369"/>
        <end position="411"/>
    </location>
</feature>
<accession>A0A0C9TKN9</accession>
<dbReference type="PANTHER" id="PTHR47800:SF5">
    <property type="entry name" value="FER-1-LIKE PROTEIN 6"/>
    <property type="match status" value="1"/>
</dbReference>
<evidence type="ECO:0000313" key="3">
    <source>
        <dbReference type="EMBL" id="KIJ30348.1"/>
    </source>
</evidence>
<dbReference type="PANTHER" id="PTHR47800">
    <property type="entry name" value="C2 DOMAIN-CONTAINING PROTEIN"/>
    <property type="match status" value="1"/>
</dbReference>
<keyword evidence="4" id="KW-1185">Reference proteome</keyword>
<dbReference type="AlphaFoldDB" id="A0A0C9TKN9"/>
<evidence type="ECO:0000259" key="2">
    <source>
        <dbReference type="PROSITE" id="PS50004"/>
    </source>
</evidence>
<reference evidence="3 4" key="1">
    <citation type="submission" date="2014-06" db="EMBL/GenBank/DDBJ databases">
        <title>Evolutionary Origins and Diversification of the Mycorrhizal Mutualists.</title>
        <authorList>
            <consortium name="DOE Joint Genome Institute"/>
            <consortium name="Mycorrhizal Genomics Consortium"/>
            <person name="Kohler A."/>
            <person name="Kuo A."/>
            <person name="Nagy L.G."/>
            <person name="Floudas D."/>
            <person name="Copeland A."/>
            <person name="Barry K.W."/>
            <person name="Cichocki N."/>
            <person name="Veneault-Fourrey C."/>
            <person name="LaButti K."/>
            <person name="Lindquist E.A."/>
            <person name="Lipzen A."/>
            <person name="Lundell T."/>
            <person name="Morin E."/>
            <person name="Murat C."/>
            <person name="Riley R."/>
            <person name="Ohm R."/>
            <person name="Sun H."/>
            <person name="Tunlid A."/>
            <person name="Henrissat B."/>
            <person name="Grigoriev I.V."/>
            <person name="Hibbett D.S."/>
            <person name="Martin F."/>
        </authorList>
    </citation>
    <scope>NUCLEOTIDE SEQUENCE [LARGE SCALE GENOMIC DNA]</scope>
    <source>
        <strain evidence="3 4">SS14</strain>
    </source>
</reference>
<protein>
    <recommendedName>
        <fullName evidence="2">C2 domain-containing protein</fullName>
    </recommendedName>
</protein>
<dbReference type="Proteomes" id="UP000054279">
    <property type="component" value="Unassembled WGS sequence"/>
</dbReference>
<dbReference type="InterPro" id="IPR035892">
    <property type="entry name" value="C2_domain_sf"/>
</dbReference>
<feature type="domain" description="C2" evidence="2">
    <location>
        <begin position="1"/>
        <end position="118"/>
    </location>
</feature>
<evidence type="ECO:0000313" key="4">
    <source>
        <dbReference type="Proteomes" id="UP000054279"/>
    </source>
</evidence>
<dbReference type="EMBL" id="KN837263">
    <property type="protein sequence ID" value="KIJ30348.1"/>
    <property type="molecule type" value="Genomic_DNA"/>
</dbReference>
<dbReference type="Pfam" id="PF00168">
    <property type="entry name" value="C2"/>
    <property type="match status" value="1"/>
</dbReference>
<sequence>MADKDNIYTCEIIFIRADHAPVADIRTLSCDQYIKASLQAHSRSRYLETSLRYRTQTMRRTLNPVFNSRWIVSGVPTNGFTLTINLIDEGPKDSDDRLGRAVLLTPNLQDDGGDMECKIEKRRDSLKTYLSTYFAAVITQGDISHHVRVWVRIRILGKTPDQKDRRLYSLGPPSYVRHFSPLIGHFVSGGTAVNEKSPKGNHNKSLASSTFIANRLQLRSPPPKALRLRYVGYAPFIRSLFEQSDIKGKILHYALKRQFNSIYGIAGEVKNPEHGSTTEEDMRKDLQIFNDPKSYSEAMAREFLRMTSYGTAGRIFTNTITLDSEWHFTETGEELSVDLLSKHAMHADAAKEITFSGELLVRRINEGLTSSSREASTNGSRSDEADAEQSHNYSIEEEDNNETGHRGVDYDPNEYKLVIDNNSGTYRPQKELLPIFQKWLAEEGNLAALGKNHSDGRL</sequence>
<name>A0A0C9TKN9_SPHS4</name>